<dbReference type="GO" id="GO:0042176">
    <property type="term" value="P:regulation of protein catabolic process"/>
    <property type="evidence" value="ECO:0007669"/>
    <property type="project" value="InterPro"/>
</dbReference>
<dbReference type="GO" id="GO:0043161">
    <property type="term" value="P:proteasome-mediated ubiquitin-dependent protein catabolic process"/>
    <property type="evidence" value="ECO:0007669"/>
    <property type="project" value="TreeGrafter"/>
</dbReference>
<evidence type="ECO:0000256" key="3">
    <source>
        <dbReference type="ARBA" id="ARBA00022942"/>
    </source>
</evidence>
<feature type="compositionally biased region" description="Basic and acidic residues" evidence="4">
    <location>
        <begin position="662"/>
        <end position="673"/>
    </location>
</feature>
<proteinExistence type="inferred from homology"/>
<name>A0AAV9XUY2_9CRYT</name>
<feature type="region of interest" description="Disordered" evidence="4">
    <location>
        <begin position="756"/>
        <end position="775"/>
    </location>
</feature>
<evidence type="ECO:0000256" key="4">
    <source>
        <dbReference type="SAM" id="MobiDB-lite"/>
    </source>
</evidence>
<keyword evidence="2" id="KW-0677">Repeat</keyword>
<organism evidence="7 8">
    <name type="scientific">Cryptosporidium xiaoi</name>
    <dbReference type="NCBI Taxonomy" id="659607"/>
    <lineage>
        <taxon>Eukaryota</taxon>
        <taxon>Sar</taxon>
        <taxon>Alveolata</taxon>
        <taxon>Apicomplexa</taxon>
        <taxon>Conoidasida</taxon>
        <taxon>Coccidia</taxon>
        <taxon>Eucoccidiorida</taxon>
        <taxon>Eimeriorina</taxon>
        <taxon>Cryptosporidiidae</taxon>
        <taxon>Cryptosporidium</taxon>
    </lineage>
</organism>
<sequence length="1039" mass="116454">MSENKENGKFENNKNNNEEIKNGEVKIENMDLTEEDELLKNEIDGLVENILNMETAEESKKSLEILSEMIKTSASTMTSVPKVLKFLGLNYDRLKEYCDNQIKLEKNKDKKSEFLTLMCEIVSILSTTLSDVKERKALEYRIKSGNIEGILSWGQEYIRNIVGELTLEYNDRMISKQDKDGIEKGFIEDTNLEELLKLVKLMVPYQIEKHRELEAIDLLCEVEQIEFILEYTNKINMEQMERIVLYLQQLSNYSISSDEHDLYLRICFELLLSFKRYTWAINVALRLDGQRSKDRVFCVFDKVIRDFKRSEDKNGEKISCLNVIKQICFQLARFGSNILVEELHDHLTNRGFLDLFDDNELSNLENIFSNEQLSKYYLFLAKELDVLEPKTPDEIYKTHLEDGNSSNYSNRSMMVLDTAKQNLASTYVNALVNVGFCTDKLVSDDESSSWLYKNKDSGKMAVSASLGVINLWNIDKGLANIDKFQWSDDPFTKAGALIAFGLISVRIKNECDPSFALLSEYINPEQESIVDDNLANKDEKMNVEKGEDVKMSDESETKADKNEDEKRNDNISIIKTLVPNYTIRMGAILGLGYSYIGTCRIDILELLIPILMDPFSSLECSAISALSLGLIFSSSCNKVIIEAVLDLLLTLSLTESFCEDGSGGKDNEGDKKSSQGGSASNNSPYLDDPLGILYGLCLGLLFLGKRESCEATLDALSAITHQIGSHCKQTIIGCAYTGSGDVLKIQEMQRILVERTVSKGKKNNDDSTDSDEDDESDMSILVSVLNIALISLGEEVGMEMALRALDNVLQYSSVYVRRAVPIGIAALSIGNPKPVIIDTISKLTHDSDPDVALNAIFSLGLVSAGTNNARTANLLRQLASYYGKDKHALYAVRISQGLLYMGKGLVTINPIYSDKTLLNPITLISMVSTLNLALRSKTIFYGNYHYLILTIVPGILPRYLVTVDSNLTPIQTLVRVGQIVDTVGQAGNPRKITGFQTHNSPVLIGYNEKVEIAADEFVSMSDFIEDIVILEKKPENLVE</sequence>
<dbReference type="InterPro" id="IPR016643">
    <property type="entry name" value="26S_Psome_Rpn1"/>
</dbReference>
<evidence type="ECO:0000313" key="8">
    <source>
        <dbReference type="Proteomes" id="UP001311799"/>
    </source>
</evidence>
<comment type="caution">
    <text evidence="7">The sequence shown here is derived from an EMBL/GenBank/DDBJ whole genome shotgun (WGS) entry which is preliminary data.</text>
</comment>
<dbReference type="InterPro" id="IPR041433">
    <property type="entry name" value="RPN1_C"/>
</dbReference>
<dbReference type="PANTHER" id="PTHR10943:SF1">
    <property type="entry name" value="26S PROTEASOME NON-ATPASE REGULATORY SUBUNIT 2"/>
    <property type="match status" value="1"/>
</dbReference>
<evidence type="ECO:0000256" key="1">
    <source>
        <dbReference type="ARBA" id="ARBA00005460"/>
    </source>
</evidence>
<feature type="region of interest" description="Disordered" evidence="4">
    <location>
        <begin position="541"/>
        <end position="565"/>
    </location>
</feature>
<feature type="compositionally biased region" description="Acidic residues" evidence="4">
    <location>
        <begin position="766"/>
        <end position="775"/>
    </location>
</feature>
<keyword evidence="8" id="KW-1185">Reference proteome</keyword>
<dbReference type="PANTHER" id="PTHR10943">
    <property type="entry name" value="26S PROTEASOME NON-ATPASE REGULATORY SUBUNIT"/>
    <property type="match status" value="1"/>
</dbReference>
<dbReference type="GO" id="GO:0030234">
    <property type="term" value="F:enzyme regulator activity"/>
    <property type="evidence" value="ECO:0007669"/>
    <property type="project" value="InterPro"/>
</dbReference>
<comment type="similarity">
    <text evidence="1">Belongs to the proteasome subunit S2 family.</text>
</comment>
<accession>A0AAV9XUY2</accession>
<dbReference type="Proteomes" id="UP001311799">
    <property type="component" value="Unassembled WGS sequence"/>
</dbReference>
<dbReference type="AlphaFoldDB" id="A0AAV9XUY2"/>
<dbReference type="InterPro" id="IPR016024">
    <property type="entry name" value="ARM-type_fold"/>
</dbReference>
<feature type="region of interest" description="Disordered" evidence="4">
    <location>
        <begin position="661"/>
        <end position="682"/>
    </location>
</feature>
<dbReference type="InterPro" id="IPR002015">
    <property type="entry name" value="Proteasome/cyclosome_rpt"/>
</dbReference>
<feature type="compositionally biased region" description="Basic and acidic residues" evidence="4">
    <location>
        <begin position="756"/>
        <end position="765"/>
    </location>
</feature>
<keyword evidence="3 7" id="KW-0647">Proteasome</keyword>
<dbReference type="Pfam" id="PF01851">
    <property type="entry name" value="PC_rep"/>
    <property type="match status" value="1"/>
</dbReference>
<dbReference type="GO" id="GO:0034515">
    <property type="term" value="C:proteasome storage granule"/>
    <property type="evidence" value="ECO:0007669"/>
    <property type="project" value="TreeGrafter"/>
</dbReference>
<dbReference type="InterPro" id="IPR011989">
    <property type="entry name" value="ARM-like"/>
</dbReference>
<gene>
    <name evidence="7" type="ORF">RS030_4556</name>
</gene>
<feature type="region of interest" description="Disordered" evidence="4">
    <location>
        <begin position="1"/>
        <end position="22"/>
    </location>
</feature>
<dbReference type="GO" id="GO:0008540">
    <property type="term" value="C:proteasome regulatory particle, base subcomplex"/>
    <property type="evidence" value="ECO:0007669"/>
    <property type="project" value="TreeGrafter"/>
</dbReference>
<dbReference type="SUPFAM" id="SSF48371">
    <property type="entry name" value="ARM repeat"/>
    <property type="match status" value="1"/>
</dbReference>
<evidence type="ECO:0000256" key="2">
    <source>
        <dbReference type="ARBA" id="ARBA00022737"/>
    </source>
</evidence>
<dbReference type="InterPro" id="IPR040892">
    <property type="entry name" value="RPN1_N"/>
</dbReference>
<dbReference type="EMBL" id="JAWDEY010000032">
    <property type="protein sequence ID" value="KAK6588506.1"/>
    <property type="molecule type" value="Genomic_DNA"/>
</dbReference>
<feature type="domain" description="26S proteasome non-ATPase regulatory subunit RPN1 C-terminal" evidence="6">
    <location>
        <begin position="983"/>
        <end position="1035"/>
    </location>
</feature>
<dbReference type="PIRSF" id="PIRSF015965">
    <property type="entry name" value="26S_Psome_Rpn1"/>
    <property type="match status" value="1"/>
</dbReference>
<evidence type="ECO:0000313" key="7">
    <source>
        <dbReference type="EMBL" id="KAK6588506.1"/>
    </source>
</evidence>
<protein>
    <submittedName>
        <fullName evidence="7">26S proteasome regulatory subunit S2 (RPN1)</fullName>
    </submittedName>
</protein>
<dbReference type="GO" id="GO:0005634">
    <property type="term" value="C:nucleus"/>
    <property type="evidence" value="ECO:0007669"/>
    <property type="project" value="TreeGrafter"/>
</dbReference>
<evidence type="ECO:0000259" key="6">
    <source>
        <dbReference type="Pfam" id="PF18051"/>
    </source>
</evidence>
<feature type="domain" description="RPN1 N-terminal" evidence="5">
    <location>
        <begin position="46"/>
        <end position="401"/>
    </location>
</feature>
<dbReference type="Pfam" id="PF18051">
    <property type="entry name" value="RPN1_C"/>
    <property type="match status" value="1"/>
</dbReference>
<evidence type="ECO:0000259" key="5">
    <source>
        <dbReference type="Pfam" id="PF17781"/>
    </source>
</evidence>
<reference evidence="7 8" key="1">
    <citation type="submission" date="2023-10" db="EMBL/GenBank/DDBJ databases">
        <title>Comparative genomics analysis reveals potential genetic determinants of host preference in Cryptosporidium xiaoi.</title>
        <authorList>
            <person name="Xiao L."/>
            <person name="Li J."/>
        </authorList>
    </citation>
    <scope>NUCLEOTIDE SEQUENCE [LARGE SCALE GENOMIC DNA]</scope>
    <source>
        <strain evidence="7 8">52996</strain>
    </source>
</reference>
<dbReference type="Pfam" id="PF17781">
    <property type="entry name" value="RPN1_RPN2_N"/>
    <property type="match status" value="1"/>
</dbReference>
<dbReference type="Gene3D" id="1.25.10.10">
    <property type="entry name" value="Leucine-rich Repeat Variant"/>
    <property type="match status" value="1"/>
</dbReference>